<keyword evidence="10" id="KW-1185">Reference proteome</keyword>
<keyword evidence="5" id="KW-0175">Coiled coil</keyword>
<feature type="transmembrane region" description="Helical" evidence="6">
    <location>
        <begin position="682"/>
        <end position="703"/>
    </location>
</feature>
<dbReference type="Gene3D" id="1.10.287.70">
    <property type="match status" value="2"/>
</dbReference>
<feature type="transmembrane region" description="Helical" evidence="6">
    <location>
        <begin position="250"/>
        <end position="272"/>
    </location>
</feature>
<dbReference type="eggNOG" id="KOG2301">
    <property type="taxonomic scope" value="Eukaryota"/>
</dbReference>
<dbReference type="InterPro" id="IPR027359">
    <property type="entry name" value="Volt_channel_dom_sf"/>
</dbReference>
<dbReference type="OrthoDB" id="10068803at2759"/>
<feature type="transmembrane region" description="Helical" evidence="6">
    <location>
        <begin position="578"/>
        <end position="602"/>
    </location>
</feature>
<dbReference type="Pfam" id="PF00520">
    <property type="entry name" value="Ion_trans"/>
    <property type="match status" value="2"/>
</dbReference>
<accession>E0VHQ9</accession>
<dbReference type="VEuPathDB" id="VectorBase:PHUM215330"/>
<dbReference type="GO" id="GO:0010008">
    <property type="term" value="C:endosome membrane"/>
    <property type="evidence" value="ECO:0007669"/>
    <property type="project" value="TreeGrafter"/>
</dbReference>
<evidence type="ECO:0000256" key="6">
    <source>
        <dbReference type="SAM" id="Phobius"/>
    </source>
</evidence>
<dbReference type="InterPro" id="IPR005821">
    <property type="entry name" value="Ion_trans_dom"/>
</dbReference>
<dbReference type="KEGG" id="phu:Phum_PHUM215330"/>
<evidence type="ECO:0000259" key="7">
    <source>
        <dbReference type="Pfam" id="PF00520"/>
    </source>
</evidence>
<proteinExistence type="predicted"/>
<feature type="transmembrane region" description="Helical" evidence="6">
    <location>
        <begin position="287"/>
        <end position="304"/>
    </location>
</feature>
<dbReference type="HOGENOM" id="CLU_019500_0_0_1"/>
<feature type="transmembrane region" description="Helical" evidence="6">
    <location>
        <begin position="534"/>
        <end position="558"/>
    </location>
</feature>
<dbReference type="EMBL" id="DS235171">
    <property type="protein sequence ID" value="EEB12945.1"/>
    <property type="molecule type" value="Genomic_DNA"/>
</dbReference>
<keyword evidence="3 6" id="KW-1133">Transmembrane helix</keyword>
<evidence type="ECO:0000313" key="10">
    <source>
        <dbReference type="Proteomes" id="UP000009046"/>
    </source>
</evidence>
<evidence type="ECO:0000256" key="5">
    <source>
        <dbReference type="SAM" id="Coils"/>
    </source>
</evidence>
<sequence>MATGISSVRADGYSKFNNEFVNLEETLPSSKKERSFLQYSLFTDHPSINISLNEEYQCELGSSNGLNREEVVELQNRGNSSSNNGNFWELNYHEAAIYLEEGENNEKFSSHPKNAEELPAYLLVHNTWYYGLDLFTSVLLLLLAFVEEPAVPLFKLPVGAHGSIELLCLLVIGGELALKLRWIGWKTVLHHKRTMLKAVIMFVEAVTVVIRQSSHFRVTRALRPIFIVDTKHCGGVRRFIRQIFQSLPPILDMMGLLLFFVSIYSLLGFFLFSNNPKDKYFTSLEDSFISLFVLLTTANFPDVMMPSYSKSKWNAIFFISYLCIVLYVLMNLMLAVVYETFTRIETEKFKKLLLHKRKACQHAFKLLVTVQEANKIEFKHFRGLMRYYAPKKSLRDVVLMYKQLNTSGANGLSLEEFYSIYDANELLWEAQFSKIPWFHASWEPIQVICRFCNNLTNWSYFEHIIYSLVVANLFAMIIRTAELNPNDLNESARLFCASWDTILFLGLYALEALIKVLGMGITRYFSSGWNLFDFTVTLLALLGVLLLSVFPNFIYVVLLRPLRLIRLFKTKKRYRDVFGTVVILSPLMCSVAVVMLVMYYFFAIIGMELFAGYDMRNCCKNTTVEEFYKFSNNDSNSLSYYYLNSFENLLTSGVTLFELTVVNNWFIVMNGYVSVAHSYSRLYFIAFYLFTMVVLTIVVASVLQSFRFRIHYKRQTSKRDEEKMLHEEIHLNWDDIQNWIEDHRLMEALKNDLIIGGTTTFIGCRPRNKDVLQRRMYRSEIDEWMKEAQLEEKRSQRINAEDEHVILSTDHVILGVGTERRASNIIR</sequence>
<comment type="subcellular location">
    <subcellularLocation>
        <location evidence="1">Membrane</location>
        <topology evidence="1">Multi-pass membrane protein</topology>
    </subcellularLocation>
</comment>
<dbReference type="EMBL" id="AAZO01002474">
    <property type="status" value="NOT_ANNOTATED_CDS"/>
    <property type="molecule type" value="Genomic_DNA"/>
</dbReference>
<dbReference type="PANTHER" id="PTHR46474">
    <property type="entry name" value="TWO PORE CALCIUM CHANNEL PROTEIN 1"/>
    <property type="match status" value="1"/>
</dbReference>
<protein>
    <recommendedName>
        <fullName evidence="7">Ion transport domain-containing protein</fullName>
    </recommendedName>
</protein>
<dbReference type="EnsemblMetazoa" id="PHUM215330-RA">
    <property type="protein sequence ID" value="PHUM215330-PA"/>
    <property type="gene ID" value="PHUM215330"/>
</dbReference>
<evidence type="ECO:0000256" key="4">
    <source>
        <dbReference type="ARBA" id="ARBA00023136"/>
    </source>
</evidence>
<feature type="domain" description="Ion transport" evidence="7">
    <location>
        <begin position="159"/>
        <end position="347"/>
    </location>
</feature>
<dbReference type="GO" id="GO:0022832">
    <property type="term" value="F:voltage-gated channel activity"/>
    <property type="evidence" value="ECO:0007669"/>
    <property type="project" value="InterPro"/>
</dbReference>
<name>E0VHQ9_PEDHC</name>
<evidence type="ECO:0000256" key="1">
    <source>
        <dbReference type="ARBA" id="ARBA00004141"/>
    </source>
</evidence>
<evidence type="ECO:0000313" key="9">
    <source>
        <dbReference type="EnsemblMetazoa" id="PHUM215330-PA"/>
    </source>
</evidence>
<dbReference type="STRING" id="121224.E0VHQ9"/>
<feature type="transmembrane region" description="Helical" evidence="6">
    <location>
        <begin position="316"/>
        <end position="338"/>
    </location>
</feature>
<keyword evidence="4 6" id="KW-0472">Membrane</keyword>
<dbReference type="GeneID" id="8237488"/>
<feature type="coiled-coil region" evidence="5">
    <location>
        <begin position="774"/>
        <end position="801"/>
    </location>
</feature>
<evidence type="ECO:0000256" key="3">
    <source>
        <dbReference type="ARBA" id="ARBA00022989"/>
    </source>
</evidence>
<dbReference type="GO" id="GO:0005765">
    <property type="term" value="C:lysosomal membrane"/>
    <property type="evidence" value="ECO:0007669"/>
    <property type="project" value="InterPro"/>
</dbReference>
<dbReference type="GO" id="GO:0005216">
    <property type="term" value="F:monoatomic ion channel activity"/>
    <property type="evidence" value="ECO:0007669"/>
    <property type="project" value="InterPro"/>
</dbReference>
<dbReference type="CTD" id="8237488"/>
<organism>
    <name type="scientific">Pediculus humanus subsp. corporis</name>
    <name type="common">Body louse</name>
    <dbReference type="NCBI Taxonomy" id="121224"/>
    <lineage>
        <taxon>Eukaryota</taxon>
        <taxon>Metazoa</taxon>
        <taxon>Ecdysozoa</taxon>
        <taxon>Arthropoda</taxon>
        <taxon>Hexapoda</taxon>
        <taxon>Insecta</taxon>
        <taxon>Pterygota</taxon>
        <taxon>Neoptera</taxon>
        <taxon>Paraneoptera</taxon>
        <taxon>Psocodea</taxon>
        <taxon>Troctomorpha</taxon>
        <taxon>Phthiraptera</taxon>
        <taxon>Anoplura</taxon>
        <taxon>Pediculidae</taxon>
        <taxon>Pediculus</taxon>
    </lineage>
</organism>
<gene>
    <name evidence="9" type="primary">8237488</name>
    <name evidence="8" type="ORF">Phum_PHUM215330</name>
</gene>
<dbReference type="SUPFAM" id="SSF81324">
    <property type="entry name" value="Voltage-gated potassium channels"/>
    <property type="match status" value="2"/>
</dbReference>
<evidence type="ECO:0000256" key="2">
    <source>
        <dbReference type="ARBA" id="ARBA00022692"/>
    </source>
</evidence>
<dbReference type="Proteomes" id="UP000009046">
    <property type="component" value="Unassembled WGS sequence"/>
</dbReference>
<feature type="transmembrane region" description="Helical" evidence="6">
    <location>
        <begin position="494"/>
        <end position="514"/>
    </location>
</feature>
<reference evidence="9" key="3">
    <citation type="submission" date="2020-05" db="UniProtKB">
        <authorList>
            <consortium name="EnsemblMetazoa"/>
        </authorList>
    </citation>
    <scope>IDENTIFICATION</scope>
    <source>
        <strain evidence="9">USDA</strain>
    </source>
</reference>
<dbReference type="AlphaFoldDB" id="E0VHQ9"/>
<reference evidence="8" key="2">
    <citation type="submission" date="2007-04" db="EMBL/GenBank/DDBJ databases">
        <title>The genome of the human body louse.</title>
        <authorList>
            <consortium name="The Human Body Louse Genome Consortium"/>
            <person name="Kirkness E."/>
            <person name="Walenz B."/>
            <person name="Hass B."/>
            <person name="Bruggner R."/>
            <person name="Strausberg R."/>
        </authorList>
    </citation>
    <scope>NUCLEOTIDE SEQUENCE</scope>
    <source>
        <strain evidence="8">USDA</strain>
    </source>
</reference>
<dbReference type="InParanoid" id="E0VHQ9"/>
<dbReference type="PANTHER" id="PTHR46474:SF1">
    <property type="entry name" value="TWO PORE CHANNEL PROTEIN 1"/>
    <property type="match status" value="1"/>
</dbReference>
<evidence type="ECO:0000313" key="8">
    <source>
        <dbReference type="EMBL" id="EEB12945.1"/>
    </source>
</evidence>
<keyword evidence="2 6" id="KW-0812">Transmembrane</keyword>
<dbReference type="Gene3D" id="1.20.120.350">
    <property type="entry name" value="Voltage-gated potassium channels. Chain C"/>
    <property type="match status" value="1"/>
</dbReference>
<dbReference type="OMA" id="MCSTAIV"/>
<dbReference type="InterPro" id="IPR028801">
    <property type="entry name" value="TPC1_animal"/>
</dbReference>
<dbReference type="FunFam" id="1.10.287.70:FF:000062">
    <property type="entry name" value="Two pore calcium channel protein 1"/>
    <property type="match status" value="1"/>
</dbReference>
<dbReference type="RefSeq" id="XP_002425683.1">
    <property type="nucleotide sequence ID" value="XM_002425638.1"/>
</dbReference>
<reference evidence="8" key="1">
    <citation type="submission" date="2007-04" db="EMBL/GenBank/DDBJ databases">
        <title>Annotation of Pediculus humanus corporis strain USDA.</title>
        <authorList>
            <person name="Kirkness E."/>
            <person name="Hannick L."/>
            <person name="Hass B."/>
            <person name="Bruggner R."/>
            <person name="Lawson D."/>
            <person name="Bidwell S."/>
            <person name="Joardar V."/>
            <person name="Caler E."/>
            <person name="Walenz B."/>
            <person name="Inman J."/>
            <person name="Schobel S."/>
            <person name="Galinsky K."/>
            <person name="Amedeo P."/>
            <person name="Strausberg R."/>
        </authorList>
    </citation>
    <scope>NUCLEOTIDE SEQUENCE</scope>
    <source>
        <strain evidence="8">USDA</strain>
    </source>
</reference>
<feature type="domain" description="Ion transport" evidence="7">
    <location>
        <begin position="458"/>
        <end position="706"/>
    </location>
</feature>